<evidence type="ECO:0000313" key="2">
    <source>
        <dbReference type="EMBL" id="KAF0686247.1"/>
    </source>
</evidence>
<dbReference type="EMBL" id="VJMH01007012">
    <property type="protein sequence ID" value="KAF0686247.1"/>
    <property type="molecule type" value="Genomic_DNA"/>
</dbReference>
<evidence type="ECO:0000313" key="4">
    <source>
        <dbReference type="Proteomes" id="UP000332933"/>
    </source>
</evidence>
<keyword evidence="4" id="KW-1185">Reference proteome</keyword>
<sequence length="98" mass="10924">MNGELPRLLGELVKGHYLLERIAQMCEDIATADRKDCLGHMDGDRDTCDEGGEKEEHVDVEDVTNDGTFGEDGAQEDAVHDRMRLLDLEFENKGCNGD</sequence>
<dbReference type="AlphaFoldDB" id="A0A485LIW6"/>
<dbReference type="EMBL" id="CAADRA010007038">
    <property type="protein sequence ID" value="VFT98620.1"/>
    <property type="molecule type" value="Genomic_DNA"/>
</dbReference>
<dbReference type="Proteomes" id="UP000332933">
    <property type="component" value="Unassembled WGS sequence"/>
</dbReference>
<gene>
    <name evidence="3" type="primary">Aste57867_21952</name>
    <name evidence="2" type="ORF">As57867_021883</name>
    <name evidence="3" type="ORF">ASTE57867_21952</name>
</gene>
<name>A0A485LIW6_9STRA</name>
<evidence type="ECO:0000256" key="1">
    <source>
        <dbReference type="SAM" id="MobiDB-lite"/>
    </source>
</evidence>
<accession>A0A485LIW6</accession>
<proteinExistence type="predicted"/>
<protein>
    <submittedName>
        <fullName evidence="3">Aste57867_21952 protein</fullName>
    </submittedName>
</protein>
<feature type="region of interest" description="Disordered" evidence="1">
    <location>
        <begin position="47"/>
        <end position="77"/>
    </location>
</feature>
<evidence type="ECO:0000313" key="3">
    <source>
        <dbReference type="EMBL" id="VFT98620.1"/>
    </source>
</evidence>
<feature type="compositionally biased region" description="Acidic residues" evidence="1">
    <location>
        <begin position="49"/>
        <end position="64"/>
    </location>
</feature>
<reference evidence="3 4" key="1">
    <citation type="submission" date="2019-03" db="EMBL/GenBank/DDBJ databases">
        <authorList>
            <person name="Gaulin E."/>
            <person name="Dumas B."/>
        </authorList>
    </citation>
    <scope>NUCLEOTIDE SEQUENCE [LARGE SCALE GENOMIC DNA]</scope>
    <source>
        <strain evidence="3">CBS 568.67</strain>
    </source>
</reference>
<reference evidence="2" key="2">
    <citation type="submission" date="2019-06" db="EMBL/GenBank/DDBJ databases">
        <title>Genomics analysis of Aphanomyces spp. identifies a new class of oomycete effector associated with host adaptation.</title>
        <authorList>
            <person name="Gaulin E."/>
        </authorList>
    </citation>
    <scope>NUCLEOTIDE SEQUENCE</scope>
    <source>
        <strain evidence="2">CBS 578.67</strain>
    </source>
</reference>
<organism evidence="3 4">
    <name type="scientific">Aphanomyces stellatus</name>
    <dbReference type="NCBI Taxonomy" id="120398"/>
    <lineage>
        <taxon>Eukaryota</taxon>
        <taxon>Sar</taxon>
        <taxon>Stramenopiles</taxon>
        <taxon>Oomycota</taxon>
        <taxon>Saprolegniomycetes</taxon>
        <taxon>Saprolegniales</taxon>
        <taxon>Verrucalvaceae</taxon>
        <taxon>Aphanomyces</taxon>
    </lineage>
</organism>